<organism evidence="3 4">
    <name type="scientific">Tulasnella calospora MUT 4182</name>
    <dbReference type="NCBI Taxonomy" id="1051891"/>
    <lineage>
        <taxon>Eukaryota</taxon>
        <taxon>Fungi</taxon>
        <taxon>Dikarya</taxon>
        <taxon>Basidiomycota</taxon>
        <taxon>Agaricomycotina</taxon>
        <taxon>Agaricomycetes</taxon>
        <taxon>Cantharellales</taxon>
        <taxon>Tulasnellaceae</taxon>
        <taxon>Tulasnella</taxon>
    </lineage>
</organism>
<reference evidence="4" key="2">
    <citation type="submission" date="2015-01" db="EMBL/GenBank/DDBJ databases">
        <title>Evolutionary Origins and Diversification of the Mycorrhizal Mutualists.</title>
        <authorList>
            <consortium name="DOE Joint Genome Institute"/>
            <consortium name="Mycorrhizal Genomics Consortium"/>
            <person name="Kohler A."/>
            <person name="Kuo A."/>
            <person name="Nagy L.G."/>
            <person name="Floudas D."/>
            <person name="Copeland A."/>
            <person name="Barry K.W."/>
            <person name="Cichocki N."/>
            <person name="Veneault-Fourrey C."/>
            <person name="LaButti K."/>
            <person name="Lindquist E.A."/>
            <person name="Lipzen A."/>
            <person name="Lundell T."/>
            <person name="Morin E."/>
            <person name="Murat C."/>
            <person name="Riley R."/>
            <person name="Ohm R."/>
            <person name="Sun H."/>
            <person name="Tunlid A."/>
            <person name="Henrissat B."/>
            <person name="Grigoriev I.V."/>
            <person name="Hibbett D.S."/>
            <person name="Martin F."/>
        </authorList>
    </citation>
    <scope>NUCLEOTIDE SEQUENCE [LARGE SCALE GENOMIC DNA]</scope>
    <source>
        <strain evidence="4">MUT 4182</strain>
    </source>
</reference>
<keyword evidence="2" id="KW-1133">Transmembrane helix</keyword>
<keyword evidence="4" id="KW-1185">Reference proteome</keyword>
<proteinExistence type="predicted"/>
<sequence>MNNALGQSPCLVAAYLAGVCNNGSWMILALDGADTYGAPSGELATPCECNTVFYNLIEACSGCQGGSINLWQYWIQSCPQTYIGKTFPYPIPAGTQVPTWADIDPSAAGYWSPVMASDYAVGPSASITPGSTSPSPTSTLRPTTVYIPVTQAPIPSGTSGPTSTPVGAIAGGVVGGVVLLIAIGFGIWFSCFREQRQPQQMQNDMRSSNFGGMYGGPIPGQMLAGQMSPATPGSQATTAPLQQQQPAYRFYPPSAQNPSNPTVNHSSPSSNNDVPPLLDADPMRQSFYPQHVAHQSLGQFVSTSPQSSPPLGPVHASSTFAPPGVQRGPSMAPSYRTSQFT</sequence>
<keyword evidence="2" id="KW-0472">Membrane</keyword>
<evidence type="ECO:0008006" key="5">
    <source>
        <dbReference type="Google" id="ProtNLM"/>
    </source>
</evidence>
<feature type="region of interest" description="Disordered" evidence="1">
    <location>
        <begin position="300"/>
        <end position="341"/>
    </location>
</feature>
<evidence type="ECO:0000256" key="1">
    <source>
        <dbReference type="SAM" id="MobiDB-lite"/>
    </source>
</evidence>
<feature type="compositionally biased region" description="Polar residues" evidence="1">
    <location>
        <begin position="254"/>
        <end position="273"/>
    </location>
</feature>
<name>A0A0C3QBH6_9AGAM</name>
<dbReference type="Proteomes" id="UP000054248">
    <property type="component" value="Unassembled WGS sequence"/>
</dbReference>
<dbReference type="HOGENOM" id="CLU_053888_3_0_1"/>
<feature type="transmembrane region" description="Helical" evidence="2">
    <location>
        <begin position="168"/>
        <end position="192"/>
    </location>
</feature>
<dbReference type="OrthoDB" id="2576311at2759"/>
<dbReference type="STRING" id="1051891.A0A0C3QBH6"/>
<evidence type="ECO:0000313" key="4">
    <source>
        <dbReference type="Proteomes" id="UP000054248"/>
    </source>
</evidence>
<evidence type="ECO:0000313" key="3">
    <source>
        <dbReference type="EMBL" id="KIO27835.1"/>
    </source>
</evidence>
<reference evidence="3 4" key="1">
    <citation type="submission" date="2014-04" db="EMBL/GenBank/DDBJ databases">
        <authorList>
            <consortium name="DOE Joint Genome Institute"/>
            <person name="Kuo A."/>
            <person name="Girlanda M."/>
            <person name="Perotto S."/>
            <person name="Kohler A."/>
            <person name="Nagy L.G."/>
            <person name="Floudas D."/>
            <person name="Copeland A."/>
            <person name="Barry K.W."/>
            <person name="Cichocki N."/>
            <person name="Veneault-Fourrey C."/>
            <person name="LaButti K."/>
            <person name="Lindquist E.A."/>
            <person name="Lipzen A."/>
            <person name="Lundell T."/>
            <person name="Morin E."/>
            <person name="Murat C."/>
            <person name="Sun H."/>
            <person name="Tunlid A."/>
            <person name="Henrissat B."/>
            <person name="Grigoriev I.V."/>
            <person name="Hibbett D.S."/>
            <person name="Martin F."/>
            <person name="Nordberg H.P."/>
            <person name="Cantor M.N."/>
            <person name="Hua S.X."/>
        </authorList>
    </citation>
    <scope>NUCLEOTIDE SEQUENCE [LARGE SCALE GENOMIC DNA]</scope>
    <source>
        <strain evidence="3 4">MUT 4182</strain>
    </source>
</reference>
<dbReference type="AlphaFoldDB" id="A0A0C3QBH6"/>
<keyword evidence="2" id="KW-0812">Transmembrane</keyword>
<accession>A0A0C3QBH6</accession>
<feature type="compositionally biased region" description="Low complexity" evidence="1">
    <location>
        <begin position="235"/>
        <end position="247"/>
    </location>
</feature>
<protein>
    <recommendedName>
        <fullName evidence="5">Transmembrane protein</fullName>
    </recommendedName>
</protein>
<feature type="region of interest" description="Disordered" evidence="1">
    <location>
        <begin position="214"/>
        <end position="282"/>
    </location>
</feature>
<dbReference type="EMBL" id="KN823002">
    <property type="protein sequence ID" value="KIO27835.1"/>
    <property type="molecule type" value="Genomic_DNA"/>
</dbReference>
<gene>
    <name evidence="3" type="ORF">M407DRAFT_232003</name>
</gene>
<evidence type="ECO:0000256" key="2">
    <source>
        <dbReference type="SAM" id="Phobius"/>
    </source>
</evidence>